<dbReference type="InterPro" id="IPR047348">
    <property type="entry name" value="XRCC3-like_C"/>
</dbReference>
<dbReference type="PANTHER" id="PTHR46487:SF1">
    <property type="entry name" value="DNA REPAIR PROTEIN XRCC3"/>
    <property type="match status" value="1"/>
</dbReference>
<dbReference type="InterPro" id="IPR058766">
    <property type="entry name" value="HHH_XRCC3_RAD51B"/>
</dbReference>
<keyword evidence="3" id="KW-0547">Nucleotide-binding</keyword>
<dbReference type="PROSITE" id="PS50162">
    <property type="entry name" value="RECA_2"/>
    <property type="match status" value="1"/>
</dbReference>
<keyword evidence="7" id="KW-0233">DNA recombination</keyword>
<dbReference type="InParanoid" id="A0A1S3HSF9"/>
<dbReference type="SUPFAM" id="SSF52540">
    <property type="entry name" value="P-loop containing nucleoside triphosphate hydrolases"/>
    <property type="match status" value="1"/>
</dbReference>
<evidence type="ECO:0000256" key="6">
    <source>
        <dbReference type="ARBA" id="ARBA00023125"/>
    </source>
</evidence>
<dbReference type="GO" id="GO:0071140">
    <property type="term" value="P:resolution of mitotic recombination intermediates"/>
    <property type="evidence" value="ECO:0007669"/>
    <property type="project" value="TreeGrafter"/>
</dbReference>
<dbReference type="InterPro" id="IPR016467">
    <property type="entry name" value="DNA_recomb/repair_RecA-like"/>
</dbReference>
<dbReference type="GO" id="GO:0140664">
    <property type="term" value="F:ATP-dependent DNA damage sensor activity"/>
    <property type="evidence" value="ECO:0007669"/>
    <property type="project" value="InterPro"/>
</dbReference>
<evidence type="ECO:0000256" key="5">
    <source>
        <dbReference type="ARBA" id="ARBA00022840"/>
    </source>
</evidence>
<reference evidence="12" key="1">
    <citation type="submission" date="2025-08" db="UniProtKB">
        <authorList>
            <consortium name="RefSeq"/>
        </authorList>
    </citation>
    <scope>IDENTIFICATION</scope>
    <source>
        <tissue evidence="12">Gonads</tissue>
    </source>
</reference>
<keyword evidence="4" id="KW-0227">DNA damage</keyword>
<dbReference type="Proteomes" id="UP000085678">
    <property type="component" value="Unplaced"/>
</dbReference>
<evidence type="ECO:0000259" key="10">
    <source>
        <dbReference type="PROSITE" id="PS50162"/>
    </source>
</evidence>
<sequence>MQQTATLDDLDINPRIIKALKRAKLLDFGQILSLSAPDLERNTTLSMRDVHMVHREVAKAVKKPAVISALELSSESCPDCHKIFNLSTGDGFIDKLLRGGILSKGITEVAGASATGKTQFCIQLCLTVQLPRAQGGLGGGAVYICTEDVFPTKRLQQMIGAFCKTIDKEFQKIQFGDQIFIEHIAEKEDLISCLKYRLPKLLQKNIVKLVVIDSVAALFRSEYHLSESTKRSKQLSSLGAILHELSSSSNIPVVCVNQVSDVINPSAKSHGKQVTPSLGLTWANLVTTRLMLTRTIYNVTIERSDTAGKVLDKYESAVRKLEAVFAPHLQKDCCHFVISSDGVKGILIQDTPD</sequence>
<dbReference type="KEGG" id="lak:106157051"/>
<dbReference type="STRING" id="7574.A0A1S3HSF9"/>
<dbReference type="CDD" id="cd19491">
    <property type="entry name" value="XRCC3"/>
    <property type="match status" value="1"/>
</dbReference>
<dbReference type="GO" id="GO:0000722">
    <property type="term" value="P:telomere maintenance via recombination"/>
    <property type="evidence" value="ECO:0007669"/>
    <property type="project" value="TreeGrafter"/>
</dbReference>
<dbReference type="GO" id="GO:0033065">
    <property type="term" value="C:Rad51C-XRCC3 complex"/>
    <property type="evidence" value="ECO:0007669"/>
    <property type="project" value="TreeGrafter"/>
</dbReference>
<evidence type="ECO:0000256" key="2">
    <source>
        <dbReference type="ARBA" id="ARBA00007095"/>
    </source>
</evidence>
<dbReference type="OrthoDB" id="1861185at2759"/>
<dbReference type="InterPro" id="IPR027417">
    <property type="entry name" value="P-loop_NTPase"/>
</dbReference>
<dbReference type="InterPro" id="IPR020588">
    <property type="entry name" value="RecA_ATP-bd"/>
</dbReference>
<keyword evidence="9" id="KW-0539">Nucleus</keyword>
<accession>A0A1S3HSF9</accession>
<dbReference type="GO" id="GO:0045003">
    <property type="term" value="P:double-strand break repair via synthesis-dependent strand annealing"/>
    <property type="evidence" value="ECO:0007669"/>
    <property type="project" value="TreeGrafter"/>
</dbReference>
<dbReference type="Pfam" id="PF08423">
    <property type="entry name" value="Rad51"/>
    <property type="match status" value="1"/>
</dbReference>
<name>A0A1S3HSF9_LINAN</name>
<evidence type="ECO:0000256" key="7">
    <source>
        <dbReference type="ARBA" id="ARBA00023172"/>
    </source>
</evidence>
<keyword evidence="8" id="KW-0234">DNA repair</keyword>
<dbReference type="PIRSF" id="PIRSF005856">
    <property type="entry name" value="Rad51"/>
    <property type="match status" value="1"/>
</dbReference>
<dbReference type="GO" id="GO:0005657">
    <property type="term" value="C:replication fork"/>
    <property type="evidence" value="ECO:0007669"/>
    <property type="project" value="TreeGrafter"/>
</dbReference>
<dbReference type="InterPro" id="IPR013632">
    <property type="entry name" value="Rad51_C"/>
</dbReference>
<dbReference type="GO" id="GO:0005524">
    <property type="term" value="F:ATP binding"/>
    <property type="evidence" value="ECO:0007669"/>
    <property type="project" value="UniProtKB-KW"/>
</dbReference>
<evidence type="ECO:0000256" key="9">
    <source>
        <dbReference type="ARBA" id="ARBA00023242"/>
    </source>
</evidence>
<dbReference type="GO" id="GO:0000400">
    <property type="term" value="F:four-way junction DNA binding"/>
    <property type="evidence" value="ECO:0007669"/>
    <property type="project" value="TreeGrafter"/>
</dbReference>
<evidence type="ECO:0000256" key="3">
    <source>
        <dbReference type="ARBA" id="ARBA00022741"/>
    </source>
</evidence>
<dbReference type="OMA" id="WANQVTV"/>
<evidence type="ECO:0000256" key="1">
    <source>
        <dbReference type="ARBA" id="ARBA00004123"/>
    </source>
</evidence>
<dbReference type="Gene3D" id="3.40.50.300">
    <property type="entry name" value="P-loop containing nucleotide triphosphate hydrolases"/>
    <property type="match status" value="1"/>
</dbReference>
<dbReference type="GeneID" id="106157051"/>
<keyword evidence="11" id="KW-1185">Reference proteome</keyword>
<keyword evidence="5" id="KW-0067">ATP-binding</keyword>
<dbReference type="FunCoup" id="A0A1S3HSF9">
    <property type="interactions" value="907"/>
</dbReference>
<comment type="similarity">
    <text evidence="2">Belongs to the RecA family. RAD51 subfamily.</text>
</comment>
<organism evidence="11 12">
    <name type="scientific">Lingula anatina</name>
    <name type="common">Brachiopod</name>
    <name type="synonym">Lingula unguis</name>
    <dbReference type="NCBI Taxonomy" id="7574"/>
    <lineage>
        <taxon>Eukaryota</taxon>
        <taxon>Metazoa</taxon>
        <taxon>Spiralia</taxon>
        <taxon>Lophotrochozoa</taxon>
        <taxon>Brachiopoda</taxon>
        <taxon>Linguliformea</taxon>
        <taxon>Lingulata</taxon>
        <taxon>Lingulida</taxon>
        <taxon>Linguloidea</taxon>
        <taxon>Lingulidae</taxon>
        <taxon>Lingula</taxon>
    </lineage>
</organism>
<feature type="domain" description="RecA family profile 1" evidence="10">
    <location>
        <begin position="82"/>
        <end position="259"/>
    </location>
</feature>
<keyword evidence="6" id="KW-0238">DNA-binding</keyword>
<evidence type="ECO:0000313" key="12">
    <source>
        <dbReference type="RefSeq" id="XP_013387994.1"/>
    </source>
</evidence>
<proteinExistence type="inferred from homology"/>
<dbReference type="RefSeq" id="XP_013387994.1">
    <property type="nucleotide sequence ID" value="XM_013532540.1"/>
</dbReference>
<evidence type="ECO:0000313" key="11">
    <source>
        <dbReference type="Proteomes" id="UP000085678"/>
    </source>
</evidence>
<dbReference type="PANTHER" id="PTHR46487">
    <property type="entry name" value="DNA REPAIR PROTEIN XRCC3"/>
    <property type="match status" value="1"/>
</dbReference>
<protein>
    <submittedName>
        <fullName evidence="12">DNA repair protein XRCC3 isoform X1</fullName>
    </submittedName>
</protein>
<comment type="subcellular location">
    <subcellularLocation>
        <location evidence="1">Nucleus</location>
    </subcellularLocation>
</comment>
<evidence type="ECO:0000256" key="4">
    <source>
        <dbReference type="ARBA" id="ARBA00022763"/>
    </source>
</evidence>
<dbReference type="Pfam" id="PF26169">
    <property type="entry name" value="HHH_XRCC3_RpoA"/>
    <property type="match status" value="1"/>
</dbReference>
<dbReference type="GO" id="GO:0090656">
    <property type="term" value="P:t-circle formation"/>
    <property type="evidence" value="ECO:0007669"/>
    <property type="project" value="TreeGrafter"/>
</dbReference>
<dbReference type="AlphaFoldDB" id="A0A1S3HSF9"/>
<gene>
    <name evidence="12" type="primary">LOC106157051</name>
</gene>
<evidence type="ECO:0000256" key="8">
    <source>
        <dbReference type="ARBA" id="ARBA00023204"/>
    </source>
</evidence>